<gene>
    <name evidence="2" type="ORF">CCUS01_02318</name>
</gene>
<dbReference type="Proteomes" id="UP001239213">
    <property type="component" value="Unassembled WGS sequence"/>
</dbReference>
<protein>
    <submittedName>
        <fullName evidence="2">Uncharacterized protein</fullName>
    </submittedName>
</protein>
<evidence type="ECO:0000256" key="1">
    <source>
        <dbReference type="SAM" id="MobiDB-lite"/>
    </source>
</evidence>
<sequence length="100" mass="10881">MSRSPPSGTPQPPGLQTTKPNKVAATVQRSLQTGWPSLRISAALGPVGHRRRQQSEKLRIPIAWARRRQTPKWRHVDTSTNRSPAFVACIPGKGLPGGQA</sequence>
<comment type="caution">
    <text evidence="2">The sequence shown here is derived from an EMBL/GenBank/DDBJ whole genome shotgun (WGS) entry which is preliminary data.</text>
</comment>
<dbReference type="EMBL" id="MPDP01000315">
    <property type="protein sequence ID" value="KAK1446759.1"/>
    <property type="molecule type" value="Genomic_DNA"/>
</dbReference>
<evidence type="ECO:0000313" key="2">
    <source>
        <dbReference type="EMBL" id="KAK1446759.1"/>
    </source>
</evidence>
<accession>A0AAI9TZE1</accession>
<reference evidence="2" key="1">
    <citation type="submission" date="2016-11" db="EMBL/GenBank/DDBJ databases">
        <title>The genome sequence of Colletotrichum cuscutae.</title>
        <authorList>
            <person name="Baroncelli R."/>
        </authorList>
    </citation>
    <scope>NUCLEOTIDE SEQUENCE</scope>
    <source>
        <strain evidence="2">IMI 304802</strain>
    </source>
</reference>
<feature type="region of interest" description="Disordered" evidence="1">
    <location>
        <begin position="1"/>
        <end position="24"/>
    </location>
</feature>
<name>A0AAI9TZE1_9PEZI</name>
<organism evidence="2 3">
    <name type="scientific">Colletotrichum cuscutae</name>
    <dbReference type="NCBI Taxonomy" id="1209917"/>
    <lineage>
        <taxon>Eukaryota</taxon>
        <taxon>Fungi</taxon>
        <taxon>Dikarya</taxon>
        <taxon>Ascomycota</taxon>
        <taxon>Pezizomycotina</taxon>
        <taxon>Sordariomycetes</taxon>
        <taxon>Hypocreomycetidae</taxon>
        <taxon>Glomerellales</taxon>
        <taxon>Glomerellaceae</taxon>
        <taxon>Colletotrichum</taxon>
        <taxon>Colletotrichum acutatum species complex</taxon>
    </lineage>
</organism>
<evidence type="ECO:0000313" key="3">
    <source>
        <dbReference type="Proteomes" id="UP001239213"/>
    </source>
</evidence>
<dbReference type="AlphaFoldDB" id="A0AAI9TZE1"/>
<proteinExistence type="predicted"/>
<keyword evidence="3" id="KW-1185">Reference proteome</keyword>